<comment type="cofactor">
    <cofactor evidence="1">
        <name>Fe(2+)</name>
        <dbReference type="ChEBI" id="CHEBI:29033"/>
    </cofactor>
</comment>
<keyword evidence="4" id="KW-0560">Oxidoreductase</keyword>
<evidence type="ECO:0000256" key="5">
    <source>
        <dbReference type="ARBA" id="ARBA00023004"/>
    </source>
</evidence>
<dbReference type="PROSITE" id="PS51184">
    <property type="entry name" value="JMJC"/>
    <property type="match status" value="1"/>
</dbReference>
<dbReference type="InParanoid" id="A0A1Z5K2U1"/>
<evidence type="ECO:0000256" key="4">
    <source>
        <dbReference type="ARBA" id="ARBA00023002"/>
    </source>
</evidence>
<gene>
    <name evidence="9" type="ORF">FisN_9Hh070</name>
</gene>
<feature type="domain" description="JmjC" evidence="8">
    <location>
        <begin position="241"/>
        <end position="406"/>
    </location>
</feature>
<evidence type="ECO:0000256" key="1">
    <source>
        <dbReference type="ARBA" id="ARBA00001954"/>
    </source>
</evidence>
<proteinExistence type="predicted"/>
<sequence length="452" mass="52713">MIGLLSTIWALLLEQKEIIAASAISIFTAWLFVWPDHPAPGNRTRLQVVYLQLMIRLRYLLVSWCGLKPVFSSRLNGHYHKDQDLAVDIGYLPKIILKFVWFCTGTITGHFHIFGVVLSYITGIRFALSMVYHMTHAYILHICQREQPEGMMKPLPFPEYDWQNGSPEEFYEKFVKNPRPCLLRGINKIEKEELSFDMLVKKYGEEEVMLTRGDIGADYAGKLKEVEDPRVYLVNCETVYKKHPEIAKAANLERFAPYLNKDLGYCQLFAGKHGTKTPLHCASNWNLFALYEGTKTWYMVDPEHSWFLYPLSVTGRAANFCFPPFPDEYDETKFPLMKWLPYYKMEMQAGDLLFVPPWWWHAVRNTAAKTTAIASRWVAKGGVGSTFHFTTEDDDVNRWSDFMFYAGLKSWRFMHDILRNPSPMYDEHTTLREKNNRFISSHTLATKVGWRF</sequence>
<evidence type="ECO:0000313" key="9">
    <source>
        <dbReference type="EMBL" id="GAX20358.1"/>
    </source>
</evidence>
<name>A0A1Z5K2U1_FISSO</name>
<dbReference type="SMART" id="SM00558">
    <property type="entry name" value="JmjC"/>
    <property type="match status" value="1"/>
</dbReference>
<dbReference type="PANTHER" id="PTHR12461">
    <property type="entry name" value="HYPOXIA-INDUCIBLE FACTOR 1 ALPHA INHIBITOR-RELATED"/>
    <property type="match status" value="1"/>
</dbReference>
<keyword evidence="7" id="KW-1133">Transmembrane helix</keyword>
<dbReference type="InterPro" id="IPR041667">
    <property type="entry name" value="Cupin_8"/>
</dbReference>
<dbReference type="Proteomes" id="UP000198406">
    <property type="component" value="Unassembled WGS sequence"/>
</dbReference>
<keyword evidence="7" id="KW-0472">Membrane</keyword>
<dbReference type="SUPFAM" id="SSF51197">
    <property type="entry name" value="Clavaminate synthase-like"/>
    <property type="match status" value="1"/>
</dbReference>
<dbReference type="OrthoDB" id="415358at2759"/>
<comment type="caution">
    <text evidence="9">The sequence shown here is derived from an EMBL/GenBank/DDBJ whole genome shotgun (WGS) entry which is preliminary data.</text>
</comment>
<dbReference type="PANTHER" id="PTHR12461:SF106">
    <property type="entry name" value="BIFUNCTIONAL PEPTIDASE AND ARGINYL-HYDROXYLASE JMJD5"/>
    <property type="match status" value="1"/>
</dbReference>
<accession>A0A1Z5K2U1</accession>
<feature type="transmembrane region" description="Helical" evidence="7">
    <location>
        <begin position="99"/>
        <end position="121"/>
    </location>
</feature>
<organism evidence="9 10">
    <name type="scientific">Fistulifera solaris</name>
    <name type="common">Oleaginous diatom</name>
    <dbReference type="NCBI Taxonomy" id="1519565"/>
    <lineage>
        <taxon>Eukaryota</taxon>
        <taxon>Sar</taxon>
        <taxon>Stramenopiles</taxon>
        <taxon>Ochrophyta</taxon>
        <taxon>Bacillariophyta</taxon>
        <taxon>Bacillariophyceae</taxon>
        <taxon>Bacillariophycidae</taxon>
        <taxon>Naviculales</taxon>
        <taxon>Naviculaceae</taxon>
        <taxon>Fistulifera</taxon>
    </lineage>
</organism>
<dbReference type="AlphaFoldDB" id="A0A1Z5K2U1"/>
<dbReference type="EMBL" id="BDSP01000147">
    <property type="protein sequence ID" value="GAX20358.1"/>
    <property type="molecule type" value="Genomic_DNA"/>
</dbReference>
<evidence type="ECO:0000259" key="8">
    <source>
        <dbReference type="PROSITE" id="PS51184"/>
    </source>
</evidence>
<dbReference type="GO" id="GO:0016491">
    <property type="term" value="F:oxidoreductase activity"/>
    <property type="evidence" value="ECO:0007669"/>
    <property type="project" value="UniProtKB-KW"/>
</dbReference>
<keyword evidence="7" id="KW-0812">Transmembrane</keyword>
<dbReference type="Pfam" id="PF13621">
    <property type="entry name" value="Cupin_8"/>
    <property type="match status" value="1"/>
</dbReference>
<dbReference type="GO" id="GO:0005634">
    <property type="term" value="C:nucleus"/>
    <property type="evidence" value="ECO:0007669"/>
    <property type="project" value="UniProtKB-SubCell"/>
</dbReference>
<evidence type="ECO:0000256" key="3">
    <source>
        <dbReference type="ARBA" id="ARBA00022723"/>
    </source>
</evidence>
<keyword evidence="5" id="KW-0408">Iron</keyword>
<keyword evidence="6" id="KW-0539">Nucleus</keyword>
<evidence type="ECO:0000256" key="6">
    <source>
        <dbReference type="ARBA" id="ARBA00023242"/>
    </source>
</evidence>
<reference evidence="9 10" key="1">
    <citation type="journal article" date="2015" name="Plant Cell">
        <title>Oil accumulation by the oleaginous diatom Fistulifera solaris as revealed by the genome and transcriptome.</title>
        <authorList>
            <person name="Tanaka T."/>
            <person name="Maeda Y."/>
            <person name="Veluchamy A."/>
            <person name="Tanaka M."/>
            <person name="Abida H."/>
            <person name="Marechal E."/>
            <person name="Bowler C."/>
            <person name="Muto M."/>
            <person name="Sunaga Y."/>
            <person name="Tanaka M."/>
            <person name="Yoshino T."/>
            <person name="Taniguchi T."/>
            <person name="Fukuda Y."/>
            <person name="Nemoto M."/>
            <person name="Matsumoto M."/>
            <person name="Wong P.S."/>
            <person name="Aburatani S."/>
            <person name="Fujibuchi W."/>
        </authorList>
    </citation>
    <scope>NUCLEOTIDE SEQUENCE [LARGE SCALE GENOMIC DNA]</scope>
    <source>
        <strain evidence="9 10">JPCC DA0580</strain>
    </source>
</reference>
<protein>
    <recommendedName>
        <fullName evidence="8">JmjC domain-containing protein</fullName>
    </recommendedName>
</protein>
<keyword evidence="10" id="KW-1185">Reference proteome</keyword>
<evidence type="ECO:0000313" key="10">
    <source>
        <dbReference type="Proteomes" id="UP000198406"/>
    </source>
</evidence>
<keyword evidence="3" id="KW-0479">Metal-binding</keyword>
<comment type="subcellular location">
    <subcellularLocation>
        <location evidence="2">Nucleus</location>
    </subcellularLocation>
</comment>
<dbReference type="Gene3D" id="2.60.120.650">
    <property type="entry name" value="Cupin"/>
    <property type="match status" value="1"/>
</dbReference>
<dbReference type="GO" id="GO:0046872">
    <property type="term" value="F:metal ion binding"/>
    <property type="evidence" value="ECO:0007669"/>
    <property type="project" value="UniProtKB-KW"/>
</dbReference>
<evidence type="ECO:0000256" key="7">
    <source>
        <dbReference type="SAM" id="Phobius"/>
    </source>
</evidence>
<evidence type="ECO:0000256" key="2">
    <source>
        <dbReference type="ARBA" id="ARBA00004123"/>
    </source>
</evidence>
<dbReference type="InterPro" id="IPR003347">
    <property type="entry name" value="JmjC_dom"/>
</dbReference>